<accession>M6XXX9</accession>
<reference evidence="2 3" key="1">
    <citation type="submission" date="2013-01" db="EMBL/GenBank/DDBJ databases">
        <authorList>
            <person name="Harkins D.M."/>
            <person name="Durkin A.S."/>
            <person name="Brinkac L.M."/>
            <person name="Haft D.H."/>
            <person name="Selengut J.D."/>
            <person name="Sanka R."/>
            <person name="DePew J."/>
            <person name="Purushe J."/>
            <person name="Whelen A.C."/>
            <person name="Vinetz J.M."/>
            <person name="Sutton G.G."/>
            <person name="Nierman W.C."/>
            <person name="Fouts D.E."/>
        </authorList>
    </citation>
    <scope>NUCLEOTIDE SEQUENCE [LARGE SCALE GENOMIC DNA]</scope>
    <source>
        <strain evidence="2 3">2001034031</strain>
    </source>
</reference>
<dbReference type="Proteomes" id="UP000012138">
    <property type="component" value="Unassembled WGS sequence"/>
</dbReference>
<name>M6XXX9_9LEPT</name>
<feature type="transmembrane region" description="Helical" evidence="1">
    <location>
        <begin position="21"/>
        <end position="38"/>
    </location>
</feature>
<keyword evidence="1" id="KW-0812">Transmembrane</keyword>
<sequence length="47" mass="5624">MINIAILNFIGMSKNRIVEKLIFICFRFIEMISFRLTIELFKNSNKL</sequence>
<dbReference type="AlphaFoldDB" id="M6XXX9"/>
<protein>
    <submittedName>
        <fullName evidence="2">Uncharacterized protein</fullName>
    </submittedName>
</protein>
<proteinExistence type="predicted"/>
<organism evidence="2 3">
    <name type="scientific">Leptospira noguchii str. 2001034031</name>
    <dbReference type="NCBI Taxonomy" id="1193053"/>
    <lineage>
        <taxon>Bacteria</taxon>
        <taxon>Pseudomonadati</taxon>
        <taxon>Spirochaetota</taxon>
        <taxon>Spirochaetia</taxon>
        <taxon>Leptospirales</taxon>
        <taxon>Leptospiraceae</taxon>
        <taxon>Leptospira</taxon>
    </lineage>
</organism>
<evidence type="ECO:0000313" key="3">
    <source>
        <dbReference type="Proteomes" id="UP000012138"/>
    </source>
</evidence>
<dbReference type="EMBL" id="AKXB02000174">
    <property type="protein sequence ID" value="EMO86932.1"/>
    <property type="molecule type" value="Genomic_DNA"/>
</dbReference>
<keyword evidence="1" id="KW-0472">Membrane</keyword>
<comment type="caution">
    <text evidence="2">The sequence shown here is derived from an EMBL/GenBank/DDBJ whole genome shotgun (WGS) entry which is preliminary data.</text>
</comment>
<evidence type="ECO:0000256" key="1">
    <source>
        <dbReference type="SAM" id="Phobius"/>
    </source>
</evidence>
<evidence type="ECO:0000313" key="2">
    <source>
        <dbReference type="EMBL" id="EMO86932.1"/>
    </source>
</evidence>
<gene>
    <name evidence="2" type="ORF">LEP1GSC024_3616</name>
</gene>
<keyword evidence="1" id="KW-1133">Transmembrane helix</keyword>